<gene>
    <name evidence="3" type="ORF">DFH08DRAFT_1044759</name>
</gene>
<protein>
    <submittedName>
        <fullName evidence="3">Uncharacterized protein</fullName>
    </submittedName>
</protein>
<dbReference type="EMBL" id="JARIHO010000073">
    <property type="protein sequence ID" value="KAJ7312262.1"/>
    <property type="molecule type" value="Genomic_DNA"/>
</dbReference>
<evidence type="ECO:0000313" key="4">
    <source>
        <dbReference type="Proteomes" id="UP001218218"/>
    </source>
</evidence>
<name>A0AAD6Z8E8_9AGAR</name>
<dbReference type="InterPro" id="IPR036770">
    <property type="entry name" value="Ankyrin_rpt-contain_sf"/>
</dbReference>
<accession>A0AAD6Z8E8</accession>
<dbReference type="PANTHER" id="PTHR46224">
    <property type="entry name" value="ANKYRIN REPEAT FAMILY PROTEIN"/>
    <property type="match status" value="1"/>
</dbReference>
<dbReference type="AlphaFoldDB" id="A0AAD6Z8E8"/>
<proteinExistence type="predicted"/>
<evidence type="ECO:0000256" key="1">
    <source>
        <dbReference type="PROSITE-ProRule" id="PRU00023"/>
    </source>
</evidence>
<evidence type="ECO:0000313" key="3">
    <source>
        <dbReference type="EMBL" id="KAJ7312262.1"/>
    </source>
</evidence>
<keyword evidence="1" id="KW-0040">ANK repeat</keyword>
<dbReference type="SMART" id="SM00248">
    <property type="entry name" value="ANK"/>
    <property type="match status" value="3"/>
</dbReference>
<organism evidence="3 4">
    <name type="scientific">Mycena albidolilacea</name>
    <dbReference type="NCBI Taxonomy" id="1033008"/>
    <lineage>
        <taxon>Eukaryota</taxon>
        <taxon>Fungi</taxon>
        <taxon>Dikarya</taxon>
        <taxon>Basidiomycota</taxon>
        <taxon>Agaricomycotina</taxon>
        <taxon>Agaricomycetes</taxon>
        <taxon>Agaricomycetidae</taxon>
        <taxon>Agaricales</taxon>
        <taxon>Marasmiineae</taxon>
        <taxon>Mycenaceae</taxon>
        <taxon>Mycena</taxon>
    </lineage>
</organism>
<dbReference type="Pfam" id="PF12796">
    <property type="entry name" value="Ank_2"/>
    <property type="match status" value="1"/>
</dbReference>
<dbReference type="Gene3D" id="1.25.40.20">
    <property type="entry name" value="Ankyrin repeat-containing domain"/>
    <property type="match status" value="1"/>
</dbReference>
<dbReference type="Proteomes" id="UP001218218">
    <property type="component" value="Unassembled WGS sequence"/>
</dbReference>
<dbReference type="PANTHER" id="PTHR46224:SF64">
    <property type="entry name" value="IQ MOTIF AND ANKYRIN REPEAT DOMAIN-CONTAINING PROTEIN 1"/>
    <property type="match status" value="1"/>
</dbReference>
<feature type="repeat" description="ANK" evidence="1">
    <location>
        <begin position="268"/>
        <end position="300"/>
    </location>
</feature>
<feature type="repeat" description="ANK" evidence="1">
    <location>
        <begin position="302"/>
        <end position="334"/>
    </location>
</feature>
<feature type="region of interest" description="Disordered" evidence="2">
    <location>
        <begin position="179"/>
        <end position="212"/>
    </location>
</feature>
<sequence length="499" mass="54382">MSIHWFDLGESLCIFQPYRNLFNDMIGNTDQAVKLPHPDHHAGELLAFISSSLSIASLNALLLTCRGLRQLLQPELEGRLTPELARDRLLWAAASKPHILTKLLSPPHSIDPTGSDLIWARGDGKLPPQEANLFENKTMDKILEHSTALAKEARFTEEKFLQELQYFDFQFHDHGAIAQAPARPGQGSSTFKFKKPADNLSSDTISKDDSKDDFEEFPPELILLLSYFLSTPSLNAYCIGPCPHLSPTSSQKFSPPHLVDPGKDSVYFSETDLLVAAKARNTEIVRLLLEAGANAAAMCGEDDDTALEAVTGNGDLEMIKLLLDHGAPVDDCQAIQSVCAKGNLDAVKVLLEWGAGANNTRFSGKLGPALGLAVRYRRLDVVRYLLDHGADATAIVSLYSYTEGGPPPPTPCQSAILKMKQNNSDAKWEGLPLSEEQREMMAILLAHGASKDTTMAIISQHLAALAEEAKYGEEEFLDVVAGMINEAEGAIPAVVGRMK</sequence>
<comment type="caution">
    <text evidence="3">The sequence shown here is derived from an EMBL/GenBank/DDBJ whole genome shotgun (WGS) entry which is preliminary data.</text>
</comment>
<evidence type="ECO:0000256" key="2">
    <source>
        <dbReference type="SAM" id="MobiDB-lite"/>
    </source>
</evidence>
<dbReference type="PROSITE" id="PS50088">
    <property type="entry name" value="ANK_REPEAT"/>
    <property type="match status" value="2"/>
</dbReference>
<dbReference type="InterPro" id="IPR051616">
    <property type="entry name" value="Cul2-RING_E3_ligase_SR"/>
</dbReference>
<dbReference type="PROSITE" id="PS50297">
    <property type="entry name" value="ANK_REP_REGION"/>
    <property type="match status" value="2"/>
</dbReference>
<keyword evidence="4" id="KW-1185">Reference proteome</keyword>
<dbReference type="InterPro" id="IPR002110">
    <property type="entry name" value="Ankyrin_rpt"/>
</dbReference>
<dbReference type="SUPFAM" id="SSF48403">
    <property type="entry name" value="Ankyrin repeat"/>
    <property type="match status" value="1"/>
</dbReference>
<reference evidence="3" key="1">
    <citation type="submission" date="2023-03" db="EMBL/GenBank/DDBJ databases">
        <title>Massive genome expansion in bonnet fungi (Mycena s.s.) driven by repeated elements and novel gene families across ecological guilds.</title>
        <authorList>
            <consortium name="Lawrence Berkeley National Laboratory"/>
            <person name="Harder C.B."/>
            <person name="Miyauchi S."/>
            <person name="Viragh M."/>
            <person name="Kuo A."/>
            <person name="Thoen E."/>
            <person name="Andreopoulos B."/>
            <person name="Lu D."/>
            <person name="Skrede I."/>
            <person name="Drula E."/>
            <person name="Henrissat B."/>
            <person name="Morin E."/>
            <person name="Kohler A."/>
            <person name="Barry K."/>
            <person name="LaButti K."/>
            <person name="Morin E."/>
            <person name="Salamov A."/>
            <person name="Lipzen A."/>
            <person name="Mereny Z."/>
            <person name="Hegedus B."/>
            <person name="Baldrian P."/>
            <person name="Stursova M."/>
            <person name="Weitz H."/>
            <person name="Taylor A."/>
            <person name="Grigoriev I.V."/>
            <person name="Nagy L.G."/>
            <person name="Martin F."/>
            <person name="Kauserud H."/>
        </authorList>
    </citation>
    <scope>NUCLEOTIDE SEQUENCE</scope>
    <source>
        <strain evidence="3">CBHHK002</strain>
    </source>
</reference>